<dbReference type="AlphaFoldDB" id="A0A5K3FJA6"/>
<proteinExistence type="predicted"/>
<dbReference type="InterPro" id="IPR056160">
    <property type="entry name" value="WD_LRWD1"/>
</dbReference>
<feature type="domain" description="Leucine-rich repeat and WD repeat-containing protein 1 WD" evidence="2">
    <location>
        <begin position="13"/>
        <end position="140"/>
    </location>
</feature>
<evidence type="ECO:0000313" key="3">
    <source>
        <dbReference type="WBParaSite" id="MCU_008268-RA"/>
    </source>
</evidence>
<dbReference type="PANTHER" id="PTHR24370">
    <property type="entry name" value="OPTICIN"/>
    <property type="match status" value="1"/>
</dbReference>
<name>A0A5K3FJA6_MESCO</name>
<organism evidence="3">
    <name type="scientific">Mesocestoides corti</name>
    <name type="common">Flatworm</name>
    <dbReference type="NCBI Taxonomy" id="53468"/>
    <lineage>
        <taxon>Eukaryota</taxon>
        <taxon>Metazoa</taxon>
        <taxon>Spiralia</taxon>
        <taxon>Lophotrochozoa</taxon>
        <taxon>Platyhelminthes</taxon>
        <taxon>Cestoda</taxon>
        <taxon>Eucestoda</taxon>
        <taxon>Cyclophyllidea</taxon>
        <taxon>Mesocestoididae</taxon>
        <taxon>Mesocestoides</taxon>
    </lineage>
</organism>
<evidence type="ECO:0000259" key="2">
    <source>
        <dbReference type="Pfam" id="PF23215"/>
    </source>
</evidence>
<reference evidence="3" key="1">
    <citation type="submission" date="2019-11" db="UniProtKB">
        <authorList>
            <consortium name="WormBaseParasite"/>
        </authorList>
    </citation>
    <scope>IDENTIFICATION</scope>
</reference>
<protein>
    <submittedName>
        <fullName evidence="3">WD_REPEATS_REGION domain-containing protein</fullName>
    </submittedName>
</protein>
<dbReference type="GO" id="GO:0003682">
    <property type="term" value="F:chromatin binding"/>
    <property type="evidence" value="ECO:0007669"/>
    <property type="project" value="TreeGrafter"/>
</dbReference>
<dbReference type="GO" id="GO:0071169">
    <property type="term" value="P:establishment of protein localization to chromatin"/>
    <property type="evidence" value="ECO:0007669"/>
    <property type="project" value="TreeGrafter"/>
</dbReference>
<dbReference type="GO" id="GO:0005664">
    <property type="term" value="C:nuclear origin of replication recognition complex"/>
    <property type="evidence" value="ECO:0007669"/>
    <property type="project" value="TreeGrafter"/>
</dbReference>
<dbReference type="PANTHER" id="PTHR24370:SF10">
    <property type="entry name" value="LEUCINE-RICH REPEAT AND WD REPEAT-CONTAINING PROTEIN 1"/>
    <property type="match status" value="1"/>
</dbReference>
<dbReference type="Pfam" id="PF23215">
    <property type="entry name" value="WD_LRWD1"/>
    <property type="match status" value="1"/>
</dbReference>
<dbReference type="InterPro" id="IPR015943">
    <property type="entry name" value="WD40/YVTN_repeat-like_dom_sf"/>
</dbReference>
<evidence type="ECO:0000256" key="1">
    <source>
        <dbReference type="SAM" id="MobiDB-lite"/>
    </source>
</evidence>
<feature type="region of interest" description="Disordered" evidence="1">
    <location>
        <begin position="184"/>
        <end position="203"/>
    </location>
</feature>
<feature type="compositionally biased region" description="Pro residues" evidence="1">
    <location>
        <begin position="192"/>
        <end position="203"/>
    </location>
</feature>
<dbReference type="SUPFAM" id="SSF50978">
    <property type="entry name" value="WD40 repeat-like"/>
    <property type="match status" value="1"/>
</dbReference>
<dbReference type="InterPro" id="IPR036322">
    <property type="entry name" value="WD40_repeat_dom_sf"/>
</dbReference>
<dbReference type="WBParaSite" id="MCU_008268-RA">
    <property type="protein sequence ID" value="MCU_008268-RA"/>
    <property type="gene ID" value="MCU_008268"/>
</dbReference>
<sequence length="203" mass="21966">MSYRYNSVSLFRIGLQRVVPIEMRGHLYWQKTDEIYINVSVRQNLGAVLCGDNEGAIWIYDLDPYLDDLHSSSRKKFFVKPIKVLEWPECSVQGNRDEDQQLKESITSGFRNPVVNSVEMSSDGHFLAAVTDNNLVCIWRYAPPATAAVAAAAAAPTPAGSVIGATDAAGTPVDSILINIPATTAAPDPSVIQPPPPPPASTT</sequence>
<dbReference type="InterPro" id="IPR052489">
    <property type="entry name" value="LRWD1"/>
</dbReference>
<dbReference type="Gene3D" id="2.130.10.10">
    <property type="entry name" value="YVTN repeat-like/Quinoprotein amine dehydrogenase"/>
    <property type="match status" value="1"/>
</dbReference>
<accession>A0A5K3FJA6</accession>
<dbReference type="GO" id="GO:0006325">
    <property type="term" value="P:chromatin organization"/>
    <property type="evidence" value="ECO:0007669"/>
    <property type="project" value="TreeGrafter"/>
</dbReference>